<evidence type="ECO:0000259" key="2">
    <source>
        <dbReference type="PROSITE" id="PS50033"/>
    </source>
</evidence>
<dbReference type="Gene3D" id="3.10.20.90">
    <property type="entry name" value="Phosphatidylinositol 3-kinase Catalytic Subunit, Chain A, domain 1"/>
    <property type="match status" value="2"/>
</dbReference>
<feature type="compositionally biased region" description="Low complexity" evidence="1">
    <location>
        <begin position="547"/>
        <end position="562"/>
    </location>
</feature>
<dbReference type="Pfam" id="PF11470">
    <property type="entry name" value="TUG-UBL1"/>
    <property type="match status" value="1"/>
</dbReference>
<dbReference type="SMART" id="SM00166">
    <property type="entry name" value="UBX"/>
    <property type="match status" value="1"/>
</dbReference>
<dbReference type="CDD" id="cd16105">
    <property type="entry name" value="Ubl_ASPSCR1_like"/>
    <property type="match status" value="1"/>
</dbReference>
<name>A0ABM0M432_SACKO</name>
<keyword evidence="4" id="KW-1185">Reference proteome</keyword>
<feature type="domain" description="UBX" evidence="2">
    <location>
        <begin position="422"/>
        <end position="498"/>
    </location>
</feature>
<evidence type="ECO:0000259" key="3">
    <source>
        <dbReference type="PROSITE" id="PS50898"/>
    </source>
</evidence>
<dbReference type="CDD" id="cd17075">
    <property type="entry name" value="UBX1_UBXN9"/>
    <property type="match status" value="1"/>
</dbReference>
<dbReference type="Pfam" id="PF00789">
    <property type="entry name" value="UBX"/>
    <property type="match status" value="1"/>
</dbReference>
<gene>
    <name evidence="5" type="primary">LOC102808445</name>
</gene>
<feature type="domain" description="RBD" evidence="3">
    <location>
        <begin position="3"/>
        <end position="72"/>
    </location>
</feature>
<dbReference type="PANTHER" id="PTHR46467:SF1">
    <property type="entry name" value="TETHER CONTAINING UBX DOMAIN FOR GLUT4"/>
    <property type="match status" value="1"/>
</dbReference>
<dbReference type="GeneID" id="102808445"/>
<dbReference type="InterPro" id="IPR059238">
    <property type="entry name" value="UBX1_UBXN9"/>
</dbReference>
<protein>
    <submittedName>
        <fullName evidence="5">Tether containing UBX domain for GLUT4-like</fullName>
    </submittedName>
</protein>
<reference evidence="5" key="1">
    <citation type="submission" date="2025-08" db="UniProtKB">
        <authorList>
            <consortium name="RefSeq"/>
        </authorList>
    </citation>
    <scope>IDENTIFICATION</scope>
    <source>
        <tissue evidence="5">Testes</tissue>
    </source>
</reference>
<dbReference type="InterPro" id="IPR021569">
    <property type="entry name" value="TUG-UBL1"/>
</dbReference>
<feature type="region of interest" description="Disordered" evidence="1">
    <location>
        <begin position="183"/>
        <end position="249"/>
    </location>
</feature>
<dbReference type="InterPro" id="IPR003116">
    <property type="entry name" value="RBD_dom"/>
</dbReference>
<sequence>MATSVQVLAPNGRRQTVKVNSNHSVLQIIEEVCAKQGFPPEQYDIKHQRTVLDVNIPIRFANLPNNAKLELVKATKPRKECEVDIALQLESNERLQHSFLPSTTLWEILEHWESQQDGAEARFTKCSDETSVPPLHPVCIYMRREIIGEKALRATSLKALGLTSGRAIIRFLHRATELPLEVTSPPRKTARQISSETKTTVATTSTVQEVTTKEECPPQHTHDEPMEAESSVPCKPADCGSTSAASRPVCEPMQSGATAEIELTPEQEQQAMIMGSALAASIFQHRVDEEMHRERQQELRKQKAQEIKLRQRYKELQSLSPTESFQNFKFPEETKGQNLYSNKYSELLKQTEPCERERLVFNPESEDRSLPTGEDVPDEFFEVTVNDVKKMYSDLQHERLKLEEQPLMTRTLKETQAIKLMEKYPKVAIRVHFPDRLVLQGLFRPQEPVKSVMEFVKDNLDDKDMKFYLYTTPPKYVLTKENQSLLEAKLVPAANVYFGCETPKECYLLRSLLGDVTTPTQADVSVSFLSAGKTMTPEGSSSIPHNAATAGTSSSSGATTSTDKIPKWLKLPGTKK</sequence>
<dbReference type="InterPro" id="IPR001012">
    <property type="entry name" value="UBX_dom"/>
</dbReference>
<dbReference type="CDD" id="cd16118">
    <property type="entry name" value="UBX2_UBXN9"/>
    <property type="match status" value="1"/>
</dbReference>
<dbReference type="SUPFAM" id="SSF54236">
    <property type="entry name" value="Ubiquitin-like"/>
    <property type="match status" value="2"/>
</dbReference>
<feature type="compositionally biased region" description="Basic and acidic residues" evidence="1">
    <location>
        <begin position="211"/>
        <end position="225"/>
    </location>
</feature>
<evidence type="ECO:0000313" key="5">
    <source>
        <dbReference type="RefSeq" id="XP_006814773.1"/>
    </source>
</evidence>
<dbReference type="PANTHER" id="PTHR46467">
    <property type="entry name" value="TETHER CONTAINING UBX DOMAIN FOR GLUT4"/>
    <property type="match status" value="1"/>
</dbReference>
<dbReference type="RefSeq" id="XP_006814773.1">
    <property type="nucleotide sequence ID" value="XM_006814710.1"/>
</dbReference>
<organism evidence="4 5">
    <name type="scientific">Saccoglossus kowalevskii</name>
    <name type="common">Acorn worm</name>
    <dbReference type="NCBI Taxonomy" id="10224"/>
    <lineage>
        <taxon>Eukaryota</taxon>
        <taxon>Metazoa</taxon>
        <taxon>Hemichordata</taxon>
        <taxon>Enteropneusta</taxon>
        <taxon>Harrimaniidae</taxon>
        <taxon>Saccoglossus</taxon>
    </lineage>
</organism>
<dbReference type="PROSITE" id="PS50898">
    <property type="entry name" value="RBD"/>
    <property type="match status" value="1"/>
</dbReference>
<dbReference type="InterPro" id="IPR029071">
    <property type="entry name" value="Ubiquitin-like_domsf"/>
</dbReference>
<evidence type="ECO:0000256" key="1">
    <source>
        <dbReference type="SAM" id="MobiDB-lite"/>
    </source>
</evidence>
<feature type="compositionally biased region" description="Low complexity" evidence="1">
    <location>
        <begin position="194"/>
        <end position="210"/>
    </location>
</feature>
<accession>A0ABM0M432</accession>
<dbReference type="Proteomes" id="UP000694865">
    <property type="component" value="Unplaced"/>
</dbReference>
<evidence type="ECO:0000313" key="4">
    <source>
        <dbReference type="Proteomes" id="UP000694865"/>
    </source>
</evidence>
<dbReference type="PROSITE" id="PS50033">
    <property type="entry name" value="UBX"/>
    <property type="match status" value="1"/>
</dbReference>
<proteinExistence type="predicted"/>
<feature type="region of interest" description="Disordered" evidence="1">
    <location>
        <begin position="536"/>
        <end position="576"/>
    </location>
</feature>